<comment type="function">
    <text evidence="1">Involved in DNA recombination.</text>
</comment>
<dbReference type="EMBL" id="QNSE01000004">
    <property type="protein sequence ID" value="RBP84122.1"/>
    <property type="molecule type" value="Genomic_DNA"/>
</dbReference>
<comment type="similarity">
    <text evidence="2">Belongs to the RmuC family.</text>
</comment>
<evidence type="ECO:0000313" key="8">
    <source>
        <dbReference type="Proteomes" id="UP000252792"/>
    </source>
</evidence>
<feature type="transmembrane region" description="Helical" evidence="6">
    <location>
        <begin position="12"/>
        <end position="33"/>
    </location>
</feature>
<dbReference type="PANTHER" id="PTHR30563">
    <property type="entry name" value="DNA RECOMBINATION PROTEIN RMUC"/>
    <property type="match status" value="1"/>
</dbReference>
<evidence type="ECO:0000256" key="2">
    <source>
        <dbReference type="ARBA" id="ARBA00009840"/>
    </source>
</evidence>
<evidence type="ECO:0000256" key="6">
    <source>
        <dbReference type="SAM" id="Phobius"/>
    </source>
</evidence>
<comment type="caution">
    <text evidence="7">The sequence shown here is derived from an EMBL/GenBank/DDBJ whole genome shotgun (WGS) entry which is preliminary data.</text>
</comment>
<evidence type="ECO:0000256" key="4">
    <source>
        <dbReference type="ARBA" id="ARBA00023172"/>
    </source>
</evidence>
<dbReference type="OrthoDB" id="9765111at2"/>
<reference evidence="7 8" key="1">
    <citation type="submission" date="2018-06" db="EMBL/GenBank/DDBJ databases">
        <title>Genomic Encyclopedia of Type Strains, Phase III (KMG-III): the genomes of soil and plant-associated and newly described type strains.</title>
        <authorList>
            <person name="Whitman W."/>
        </authorList>
    </citation>
    <scope>NUCLEOTIDE SEQUENCE [LARGE SCALE GENOMIC DNA]</scope>
    <source>
        <strain evidence="7 8">CECT 7377</strain>
    </source>
</reference>
<dbReference type="RefSeq" id="WP_113915784.1">
    <property type="nucleotide sequence ID" value="NZ_QNSE01000004.1"/>
</dbReference>
<protein>
    <submittedName>
        <fullName evidence="7">DNA recombination protein RmuC</fullName>
    </submittedName>
</protein>
<keyword evidence="3 5" id="KW-0175">Coiled coil</keyword>
<evidence type="ECO:0000256" key="3">
    <source>
        <dbReference type="ARBA" id="ARBA00023054"/>
    </source>
</evidence>
<keyword evidence="6" id="KW-0812">Transmembrane</keyword>
<dbReference type="PANTHER" id="PTHR30563:SF0">
    <property type="entry name" value="DNA RECOMBINATION PROTEIN RMUC"/>
    <property type="match status" value="1"/>
</dbReference>
<dbReference type="InterPro" id="IPR003798">
    <property type="entry name" value="DNA_recombination_RmuC"/>
</dbReference>
<gene>
    <name evidence="7" type="ORF">DFP80_10425</name>
</gene>
<evidence type="ECO:0000256" key="1">
    <source>
        <dbReference type="ARBA" id="ARBA00003416"/>
    </source>
</evidence>
<keyword evidence="4" id="KW-0233">DNA recombination</keyword>
<evidence type="ECO:0000313" key="7">
    <source>
        <dbReference type="EMBL" id="RBP84122.1"/>
    </source>
</evidence>
<sequence>MTDWLSQSVWVLSGFCIGAILLSGIAGGIVQAMRRQWQHTQEKMQHQNEELLRLLEHSKDQIHYLEKESLTLEQQFAAAQSVWQEKEAFYREQKKQNETEFKQMAHEIMSQQGQQLAKENERQLGSLLTPLGSQIQKFQESVEKSYQEEARERFSLVKEIKGLQLLNQKISDDAVSLTHALKGQNKLQGGWGEVILERILERSGLEKGREYETQASYQTEEGRRLQPDVVIHLPEGKQIIVDSKMVLISYLAYMEAETDEDRNRALKQHLDAVRRHMKELSAKTYHDLPGVTSLDFVLLFIPIEAAFGLALQGDNGLFSEAFEHNIIIVGPSNLLATLRTIQNIWRNEKQSQNAIEIARQAGAMYDKFSGFVQDMDDIGSKLEAVNRTHDAALKKLTAGRGNLVARAEKLKMMGAKTSKALPVEYLNDDTLTDKSGD</sequence>
<feature type="coiled-coil region" evidence="5">
    <location>
        <begin position="41"/>
        <end position="68"/>
    </location>
</feature>
<dbReference type="Pfam" id="PF02646">
    <property type="entry name" value="RmuC"/>
    <property type="match status" value="1"/>
</dbReference>
<organism evidence="7 8">
    <name type="scientific">Marinomonas rhizomae</name>
    <dbReference type="NCBI Taxonomy" id="491948"/>
    <lineage>
        <taxon>Bacteria</taxon>
        <taxon>Pseudomonadati</taxon>
        <taxon>Pseudomonadota</taxon>
        <taxon>Gammaproteobacteria</taxon>
        <taxon>Oceanospirillales</taxon>
        <taxon>Oceanospirillaceae</taxon>
        <taxon>Marinomonas</taxon>
    </lineage>
</organism>
<dbReference type="AlphaFoldDB" id="A0A366JAX9"/>
<keyword evidence="8" id="KW-1185">Reference proteome</keyword>
<keyword evidence="6" id="KW-1133">Transmembrane helix</keyword>
<dbReference type="Proteomes" id="UP000252792">
    <property type="component" value="Unassembled WGS sequence"/>
</dbReference>
<name>A0A366JAX9_9GAMM</name>
<evidence type="ECO:0000256" key="5">
    <source>
        <dbReference type="SAM" id="Coils"/>
    </source>
</evidence>
<dbReference type="GO" id="GO:0006310">
    <property type="term" value="P:DNA recombination"/>
    <property type="evidence" value="ECO:0007669"/>
    <property type="project" value="UniProtKB-KW"/>
</dbReference>
<proteinExistence type="inferred from homology"/>
<accession>A0A366JAX9</accession>
<keyword evidence="6" id="KW-0472">Membrane</keyword>